<evidence type="ECO:0000313" key="1">
    <source>
        <dbReference type="EMBL" id="CCX16314.1"/>
    </source>
</evidence>
<dbReference type="EMBL" id="HF936375">
    <property type="protein sequence ID" value="CCX16314.1"/>
    <property type="molecule type" value="Genomic_DNA"/>
</dbReference>
<sequence>MYKHPKGSFLRLTTLNYATWKGNIHDILCAILSWNIVDRTESIPPLAAPRTTPAERSAAKLRRTNYIQCREDAATVIYNVCSVSVRIYNDDIDDPEDMGLTLGEYCNMASSAVGRQPLYQQFMSMRPVPGAPIGNYFSLLLEIQNQIVGSSEAISYVAL</sequence>
<gene>
    <name evidence="1" type="ORF">PCON_02910</name>
</gene>
<reference evidence="1 2" key="1">
    <citation type="journal article" date="2013" name="PLoS Genet.">
        <title>The genome and development-dependent transcriptomes of Pyronema confluens: a window into fungal evolution.</title>
        <authorList>
            <person name="Traeger S."/>
            <person name="Altegoer F."/>
            <person name="Freitag M."/>
            <person name="Gabaldon T."/>
            <person name="Kempken F."/>
            <person name="Kumar A."/>
            <person name="Marcet-Houben M."/>
            <person name="Poggeler S."/>
            <person name="Stajich J.E."/>
            <person name="Nowrousian M."/>
        </authorList>
    </citation>
    <scope>NUCLEOTIDE SEQUENCE [LARGE SCALE GENOMIC DNA]</scope>
    <source>
        <strain evidence="2">CBS 100304</strain>
        <tissue evidence="1">Vegetative mycelium</tissue>
    </source>
</reference>
<dbReference type="AlphaFoldDB" id="U4LNZ9"/>
<accession>U4LNZ9</accession>
<evidence type="ECO:0000313" key="2">
    <source>
        <dbReference type="Proteomes" id="UP000018144"/>
    </source>
</evidence>
<protein>
    <submittedName>
        <fullName evidence="1">Uncharacterized protein</fullName>
    </submittedName>
</protein>
<keyword evidence="2" id="KW-1185">Reference proteome</keyword>
<organism evidence="1 2">
    <name type="scientific">Pyronema omphalodes (strain CBS 100304)</name>
    <name type="common">Pyronema confluens</name>
    <dbReference type="NCBI Taxonomy" id="1076935"/>
    <lineage>
        <taxon>Eukaryota</taxon>
        <taxon>Fungi</taxon>
        <taxon>Dikarya</taxon>
        <taxon>Ascomycota</taxon>
        <taxon>Pezizomycotina</taxon>
        <taxon>Pezizomycetes</taxon>
        <taxon>Pezizales</taxon>
        <taxon>Pyronemataceae</taxon>
        <taxon>Pyronema</taxon>
    </lineage>
</organism>
<name>U4LNZ9_PYROM</name>
<proteinExistence type="predicted"/>
<dbReference type="Proteomes" id="UP000018144">
    <property type="component" value="Unassembled WGS sequence"/>
</dbReference>